<name>K0SJX3_THAOC</name>
<feature type="compositionally biased region" description="Basic residues" evidence="1">
    <location>
        <begin position="47"/>
        <end position="62"/>
    </location>
</feature>
<dbReference type="EMBL" id="AGNL01024286">
    <property type="protein sequence ID" value="EJK58772.1"/>
    <property type="molecule type" value="Genomic_DNA"/>
</dbReference>
<keyword evidence="3" id="KW-1185">Reference proteome</keyword>
<proteinExistence type="predicted"/>
<dbReference type="Gene3D" id="3.40.50.1100">
    <property type="match status" value="1"/>
</dbReference>
<evidence type="ECO:0000256" key="1">
    <source>
        <dbReference type="SAM" id="MobiDB-lite"/>
    </source>
</evidence>
<comment type="caution">
    <text evidence="2">The sequence shown here is derived from an EMBL/GenBank/DDBJ whole genome shotgun (WGS) entry which is preliminary data.</text>
</comment>
<dbReference type="OrthoDB" id="4418812at2759"/>
<evidence type="ECO:0000313" key="2">
    <source>
        <dbReference type="EMBL" id="EJK58772.1"/>
    </source>
</evidence>
<feature type="region of interest" description="Disordered" evidence="1">
    <location>
        <begin position="108"/>
        <end position="158"/>
    </location>
</feature>
<protein>
    <submittedName>
        <fullName evidence="2">Uncharacterized protein</fullName>
    </submittedName>
</protein>
<accession>K0SJX3</accession>
<dbReference type="Proteomes" id="UP000266841">
    <property type="component" value="Unassembled WGS sequence"/>
</dbReference>
<dbReference type="AlphaFoldDB" id="K0SJX3"/>
<reference evidence="2 3" key="1">
    <citation type="journal article" date="2012" name="Genome Biol.">
        <title>Genome and low-iron response of an oceanic diatom adapted to chronic iron limitation.</title>
        <authorList>
            <person name="Lommer M."/>
            <person name="Specht M."/>
            <person name="Roy A.S."/>
            <person name="Kraemer L."/>
            <person name="Andreson R."/>
            <person name="Gutowska M.A."/>
            <person name="Wolf J."/>
            <person name="Bergner S.V."/>
            <person name="Schilhabel M.B."/>
            <person name="Klostermeier U.C."/>
            <person name="Beiko R.G."/>
            <person name="Rosenstiel P."/>
            <person name="Hippler M."/>
            <person name="Laroche J."/>
        </authorList>
    </citation>
    <scope>NUCLEOTIDE SEQUENCE [LARGE SCALE GENOMIC DNA]</scope>
    <source>
        <strain evidence="2 3">CCMP1005</strain>
    </source>
</reference>
<organism evidence="2 3">
    <name type="scientific">Thalassiosira oceanica</name>
    <name type="common">Marine diatom</name>
    <dbReference type="NCBI Taxonomy" id="159749"/>
    <lineage>
        <taxon>Eukaryota</taxon>
        <taxon>Sar</taxon>
        <taxon>Stramenopiles</taxon>
        <taxon>Ochrophyta</taxon>
        <taxon>Bacillariophyta</taxon>
        <taxon>Coscinodiscophyceae</taxon>
        <taxon>Thalassiosirophycidae</taxon>
        <taxon>Thalassiosirales</taxon>
        <taxon>Thalassiosiraceae</taxon>
        <taxon>Thalassiosira</taxon>
    </lineage>
</organism>
<dbReference type="InterPro" id="IPR036052">
    <property type="entry name" value="TrpB-like_PALP_sf"/>
</dbReference>
<sequence>MWARNATNGAIHRRIAPAAYRGGICSSAFSRDGPVTSSRNECSPGPTRRRASHHVPAPRRRMMSSEPEIGETSLPPLGTDKYLGKILNSRVYDVAVETELQHAKNLSQVREATVTPPLPSYRGEENSNTLISPFRGLSSHLGKPSRRRGDSSLTTQSS</sequence>
<evidence type="ECO:0000313" key="3">
    <source>
        <dbReference type="Proteomes" id="UP000266841"/>
    </source>
</evidence>
<feature type="region of interest" description="Disordered" evidence="1">
    <location>
        <begin position="29"/>
        <end position="80"/>
    </location>
</feature>
<gene>
    <name evidence="2" type="ORF">THAOC_21079</name>
</gene>